<sequence>MYTSKPLSGQKGMALAITLLFLLILVMSGSLFFIASQTELQHGSSYTRRIEALSVAESAAERALWRLGNQIGTQSWSAISADEWNTNFGGDTNFIKVASGQYMRVSYPEVIYRGTDYANVKVIATGMLGREEGGKVISISTKQIEIIAKINRTVPLSEPKVFDYAYFINNWGWWYYGGGEHCLGSMRSNGRFDVQSVYNPPRGRVTIDGSVEAHFDADYHSYSPNGLAGLRSRPPTYDQKPYRRPNLRKENIPNLQDMDYYKKIAEGFNPDTGTYDHPSGVIRIGTTTFTNDGVFGDDEPHKNLILIGTNDAPIVIEDSVVIEGNLIIKGVVQVIGHRTGYERSGAIYVGRNVYIAGNIQYVDGPNWSTYPQWQQYSGTDYINPASSTFNMVGNDDGLPGKSLMDTWVHNNATKTLLSVSAKGGLVYGNYSSGDWLSNRWLFNMGSEDVGADGIPGTNIYVNGTWTDPTEGDGIFQPATEDLDGDRVFREGNYTWKDVSTTGGNSNNSEPLKNFAGLGRTADDHGRLWDPIERKYITHYGETATNMISTIDGVYYTQHFLAGRVANSPNFHGSLISKDEVIVYSGVLKLIQDARYHSHYRKDPNFPIYLFPPGSIPLDEEGEILGVLQSGGVLSWKEVR</sequence>
<gene>
    <name evidence="2" type="ORF">AUJ95_08610</name>
</gene>
<reference evidence="2 3" key="1">
    <citation type="journal article" date="2016" name="Environ. Microbiol.">
        <title>Genomic resolution of a cold subsurface aquifer community provides metabolic insights for novel microbes adapted to high CO concentrations.</title>
        <authorList>
            <person name="Probst A.J."/>
            <person name="Castelle C.J."/>
            <person name="Singh A."/>
            <person name="Brown C.T."/>
            <person name="Anantharaman K."/>
            <person name="Sharon I."/>
            <person name="Hug L.A."/>
            <person name="Burstein D."/>
            <person name="Emerson J.B."/>
            <person name="Thomas B.C."/>
            <person name="Banfield J.F."/>
        </authorList>
    </citation>
    <scope>NUCLEOTIDE SEQUENCE [LARGE SCALE GENOMIC DNA]</scope>
    <source>
        <strain evidence="2">CG2_30_40_21</strain>
    </source>
</reference>
<accession>A0A1J5E374</accession>
<organism evidence="2 3">
    <name type="scientific">Candidatus Desantisbacteria bacterium CG2_30_40_21</name>
    <dbReference type="NCBI Taxonomy" id="1817895"/>
    <lineage>
        <taxon>Bacteria</taxon>
        <taxon>Candidatus Desantisiibacteriota</taxon>
    </lineage>
</organism>
<feature type="transmembrane region" description="Helical" evidence="1">
    <location>
        <begin position="12"/>
        <end position="35"/>
    </location>
</feature>
<keyword evidence="1" id="KW-1133">Transmembrane helix</keyword>
<comment type="caution">
    <text evidence="2">The sequence shown here is derived from an EMBL/GenBank/DDBJ whole genome shotgun (WGS) entry which is preliminary data.</text>
</comment>
<evidence type="ECO:0000313" key="2">
    <source>
        <dbReference type="EMBL" id="OIP37136.1"/>
    </source>
</evidence>
<dbReference type="AlphaFoldDB" id="A0A1J5E374"/>
<evidence type="ECO:0008006" key="4">
    <source>
        <dbReference type="Google" id="ProtNLM"/>
    </source>
</evidence>
<protein>
    <recommendedName>
        <fullName evidence="4">Type 4 fimbrial biogenesis protein PilX N-terminal domain-containing protein</fullName>
    </recommendedName>
</protein>
<name>A0A1J5E374_9BACT</name>
<keyword evidence="1" id="KW-0472">Membrane</keyword>
<dbReference type="EMBL" id="MNYI01000221">
    <property type="protein sequence ID" value="OIP37136.1"/>
    <property type="molecule type" value="Genomic_DNA"/>
</dbReference>
<keyword evidence="1" id="KW-0812">Transmembrane</keyword>
<evidence type="ECO:0000256" key="1">
    <source>
        <dbReference type="SAM" id="Phobius"/>
    </source>
</evidence>
<proteinExistence type="predicted"/>
<dbReference type="Proteomes" id="UP000183085">
    <property type="component" value="Unassembled WGS sequence"/>
</dbReference>
<evidence type="ECO:0000313" key="3">
    <source>
        <dbReference type="Proteomes" id="UP000183085"/>
    </source>
</evidence>